<evidence type="ECO:0000313" key="4">
    <source>
        <dbReference type="Proteomes" id="UP001629113"/>
    </source>
</evidence>
<name>A0ABR4PD24_9HELO</name>
<evidence type="ECO:0000256" key="1">
    <source>
        <dbReference type="ARBA" id="ARBA00005706"/>
    </source>
</evidence>
<dbReference type="EMBL" id="JBFCZG010000006">
    <property type="protein sequence ID" value="KAL3421231.1"/>
    <property type="molecule type" value="Genomic_DNA"/>
</dbReference>
<organism evidence="3 4">
    <name type="scientific">Phlyctema vagabunda</name>
    <dbReference type="NCBI Taxonomy" id="108571"/>
    <lineage>
        <taxon>Eukaryota</taxon>
        <taxon>Fungi</taxon>
        <taxon>Dikarya</taxon>
        <taxon>Ascomycota</taxon>
        <taxon>Pezizomycotina</taxon>
        <taxon>Leotiomycetes</taxon>
        <taxon>Helotiales</taxon>
        <taxon>Dermateaceae</taxon>
        <taxon>Phlyctema</taxon>
    </lineage>
</organism>
<dbReference type="PANTHER" id="PTHR43747">
    <property type="entry name" value="FAD-BINDING PROTEIN"/>
    <property type="match status" value="1"/>
</dbReference>
<comment type="similarity">
    <text evidence="1">Belongs to the flavin-dependent halogenase family.</text>
</comment>
<dbReference type="InterPro" id="IPR036188">
    <property type="entry name" value="FAD/NAD-bd_sf"/>
</dbReference>
<dbReference type="PANTHER" id="PTHR43747:SF5">
    <property type="entry name" value="FAD-BINDING DOMAIN-CONTAINING PROTEIN"/>
    <property type="match status" value="1"/>
</dbReference>
<evidence type="ECO:0000313" key="3">
    <source>
        <dbReference type="EMBL" id="KAL3421231.1"/>
    </source>
</evidence>
<accession>A0ABR4PD24</accession>
<dbReference type="InterPro" id="IPR050816">
    <property type="entry name" value="Flavin-dep_Halogenase_NPB"/>
</dbReference>
<gene>
    <name evidence="3" type="ORF">PVAG01_07676</name>
</gene>
<dbReference type="SUPFAM" id="SSF51905">
    <property type="entry name" value="FAD/NAD(P)-binding domain"/>
    <property type="match status" value="1"/>
</dbReference>
<proteinExistence type="inferred from homology"/>
<reference evidence="3 4" key="1">
    <citation type="submission" date="2024-06" db="EMBL/GenBank/DDBJ databases">
        <title>Complete genome of Phlyctema vagabunda strain 19-DSS-EL-015.</title>
        <authorList>
            <person name="Fiorenzani C."/>
        </authorList>
    </citation>
    <scope>NUCLEOTIDE SEQUENCE [LARGE SCALE GENOMIC DNA]</scope>
    <source>
        <strain evidence="3 4">19-DSS-EL-015</strain>
    </source>
</reference>
<keyword evidence="2" id="KW-0560">Oxidoreductase</keyword>
<evidence type="ECO:0000256" key="2">
    <source>
        <dbReference type="ARBA" id="ARBA00023002"/>
    </source>
</evidence>
<sequence>MGAHNSTPRLLQAKDAFGKSHAPSEDKAISHDAEHLNGFNLVNRIPKSSDVVVVGAGMHSLIYAIHTRMLEFDDIRRAPHIVKPPMTITIFEKSEKPSYKNSESTLDVFGCWLKHMDIRAPMLYRLFGPKNGQAFYYVASDGDKEDYTAFIANGPAADSVPTMQMERKISELLLTLFAQRLGIEIFYGHTVVTEKSKVVGHGPRVVVKNNLTNEQSHVKPRLVIDATGKFNHSAGQENRVKRFDGWNTHAYWAYFEGPEDESTIPLRYFESCNTNHICVPEGYMWIIRLPSWEGNSIESLTRMINYLLDQNAENIPADLMPCVDELVKMFDLKFRWVVSIGFAIRSDVRFPEQIKKLGSCEAERKFNWMVRHYPKIQEVMKSFKLIEKPYGSQSSYFVHKRLTFQADQVSGKGWVAIGDAVGYTNPLYSPGLNANMATSIYAAEMTSSFLAAEDDSEVQKKYLSDYQKSFQDRIPNLHQMNTFNYLCMRSPALGPLGPLWQYICGLGTKEFQNMGNLNHREICNVLTTWDWGAGSKDYIYFAQGAIRLLKGPPVPATKKQCEDVRDLSRDILKRVLATGRYEARWSGMLRWFDDELWSHPENPDRDVIARRCNQCGEWRLLCGHLACPFCGFKHSPADSMKLLID</sequence>
<dbReference type="Gene3D" id="3.50.50.60">
    <property type="entry name" value="FAD/NAD(P)-binding domain"/>
    <property type="match status" value="1"/>
</dbReference>
<protein>
    <submittedName>
        <fullName evidence="3">Uncharacterized protein</fullName>
    </submittedName>
</protein>
<dbReference type="Proteomes" id="UP001629113">
    <property type="component" value="Unassembled WGS sequence"/>
</dbReference>
<keyword evidence="4" id="KW-1185">Reference proteome</keyword>
<comment type="caution">
    <text evidence="3">The sequence shown here is derived from an EMBL/GenBank/DDBJ whole genome shotgun (WGS) entry which is preliminary data.</text>
</comment>